<comment type="subcellular location">
    <subcellularLocation>
        <location evidence="1">Cell membrane</location>
    </subcellularLocation>
</comment>
<dbReference type="Proteomes" id="UP001152759">
    <property type="component" value="Chromosome 3"/>
</dbReference>
<evidence type="ECO:0000256" key="4">
    <source>
        <dbReference type="ARBA" id="ARBA00022692"/>
    </source>
</evidence>
<evidence type="ECO:0000256" key="3">
    <source>
        <dbReference type="ARBA" id="ARBA00022475"/>
    </source>
</evidence>
<accession>A0A9P0A4B7</accession>
<dbReference type="PANTHER" id="PTHR11923">
    <property type="entry name" value="SCAVENGER RECEPTOR CLASS B TYPE-1 SR-B1"/>
    <property type="match status" value="1"/>
</dbReference>
<evidence type="ECO:0000256" key="8">
    <source>
        <dbReference type="SAM" id="Phobius"/>
    </source>
</evidence>
<evidence type="ECO:0000313" key="9">
    <source>
        <dbReference type="EMBL" id="CAH0386107.1"/>
    </source>
</evidence>
<proteinExistence type="inferred from homology"/>
<evidence type="ECO:0000256" key="1">
    <source>
        <dbReference type="ARBA" id="ARBA00004236"/>
    </source>
</evidence>
<evidence type="ECO:0000313" key="10">
    <source>
        <dbReference type="Proteomes" id="UP001152759"/>
    </source>
</evidence>
<dbReference type="EMBL" id="OU963864">
    <property type="protein sequence ID" value="CAH0386107.1"/>
    <property type="molecule type" value="Genomic_DNA"/>
</dbReference>
<sequence length="501" mass="56005">MVLRCLGGTLLGLGICLLLGGMLIDRFWPFFFSNLVQPQLALTSSSLNYGLWKETPVPLYMDFYFFDWMNPKQSLAGQEKPRFIERGPYVFREFHTKKVLAWNKNHTVTYKQTRKWVFMRSMSVSSLDDVVTTVNPITFTIASLMKDGHLGLIAQEEIKIALEVFRSKMYMKRPIRQLLFEGYDDPLLKLLDKVPTPLRPLPNPLGSSHFGWFYPHNMSSKFDGVSNVDTGADDLNSLGDLEAWNYNAYEYFRGECGRVRGTTGEIWPLDSAKKTHITLFVTDLCSSLDLRNSGKEVSVQGLRGVTFIGGENVFDNGTLEPGNSCYWSEGKAMPSGVRSLSSCRFGAPALVSFPHFYQADPAYVTAVQGLSPSAEKHQLKITLEQDTGIPLAVNARLQINIQSSPTQGLINMFRNLPTVTLPVLWLEQRMTMTSRLAWTVWGASIGVAHVSQLLLGVSVMGAVFLLIGLLLLFKNLSNGLYKKSDDIAPLLSDVDLIPAFD</sequence>
<keyword evidence="10" id="KW-1185">Reference proteome</keyword>
<dbReference type="GO" id="GO:0005737">
    <property type="term" value="C:cytoplasm"/>
    <property type="evidence" value="ECO:0007669"/>
    <property type="project" value="TreeGrafter"/>
</dbReference>
<name>A0A9P0A4B7_BEMTA</name>
<organism evidence="9 10">
    <name type="scientific">Bemisia tabaci</name>
    <name type="common">Sweetpotato whitefly</name>
    <name type="synonym">Aleurodes tabaci</name>
    <dbReference type="NCBI Taxonomy" id="7038"/>
    <lineage>
        <taxon>Eukaryota</taxon>
        <taxon>Metazoa</taxon>
        <taxon>Ecdysozoa</taxon>
        <taxon>Arthropoda</taxon>
        <taxon>Hexapoda</taxon>
        <taxon>Insecta</taxon>
        <taxon>Pterygota</taxon>
        <taxon>Neoptera</taxon>
        <taxon>Paraneoptera</taxon>
        <taxon>Hemiptera</taxon>
        <taxon>Sternorrhyncha</taxon>
        <taxon>Aleyrodoidea</taxon>
        <taxon>Aleyrodidae</taxon>
        <taxon>Aleyrodinae</taxon>
        <taxon>Bemisia</taxon>
    </lineage>
</organism>
<keyword evidence="5 8" id="KW-1133">Transmembrane helix</keyword>
<keyword evidence="6 8" id="KW-0472">Membrane</keyword>
<keyword evidence="3" id="KW-1003">Cell membrane</keyword>
<dbReference type="AlphaFoldDB" id="A0A9P0A4B7"/>
<evidence type="ECO:0000256" key="2">
    <source>
        <dbReference type="ARBA" id="ARBA00010532"/>
    </source>
</evidence>
<dbReference type="PRINTS" id="PR01609">
    <property type="entry name" value="CD36FAMILY"/>
</dbReference>
<comment type="similarity">
    <text evidence="2">Belongs to the CD36 family.</text>
</comment>
<dbReference type="GO" id="GO:0005044">
    <property type="term" value="F:scavenger receptor activity"/>
    <property type="evidence" value="ECO:0007669"/>
    <property type="project" value="TreeGrafter"/>
</dbReference>
<dbReference type="GO" id="GO:0005886">
    <property type="term" value="C:plasma membrane"/>
    <property type="evidence" value="ECO:0007669"/>
    <property type="project" value="UniProtKB-SubCell"/>
</dbReference>
<dbReference type="InterPro" id="IPR002159">
    <property type="entry name" value="CD36_fam"/>
</dbReference>
<evidence type="ECO:0000256" key="7">
    <source>
        <dbReference type="ARBA" id="ARBA00023180"/>
    </source>
</evidence>
<protein>
    <submittedName>
        <fullName evidence="9">Uncharacterized protein</fullName>
    </submittedName>
</protein>
<evidence type="ECO:0000256" key="5">
    <source>
        <dbReference type="ARBA" id="ARBA00022989"/>
    </source>
</evidence>
<dbReference type="PANTHER" id="PTHR11923:SF114">
    <property type="entry name" value="FI02050P-RELATED"/>
    <property type="match status" value="1"/>
</dbReference>
<keyword evidence="7" id="KW-0325">Glycoprotein</keyword>
<dbReference type="Pfam" id="PF01130">
    <property type="entry name" value="CD36"/>
    <property type="match status" value="1"/>
</dbReference>
<feature type="transmembrane region" description="Helical" evidence="8">
    <location>
        <begin position="453"/>
        <end position="473"/>
    </location>
</feature>
<evidence type="ECO:0000256" key="6">
    <source>
        <dbReference type="ARBA" id="ARBA00023136"/>
    </source>
</evidence>
<keyword evidence="4 8" id="KW-0812">Transmembrane</keyword>
<gene>
    <name evidence="9" type="ORF">BEMITA_LOCUS5267</name>
</gene>
<reference evidence="9" key="1">
    <citation type="submission" date="2021-12" db="EMBL/GenBank/DDBJ databases">
        <authorList>
            <person name="King R."/>
        </authorList>
    </citation>
    <scope>NUCLEOTIDE SEQUENCE</scope>
</reference>